<organism evidence="1">
    <name type="scientific">marine metagenome</name>
    <dbReference type="NCBI Taxonomy" id="408172"/>
    <lineage>
        <taxon>unclassified sequences</taxon>
        <taxon>metagenomes</taxon>
        <taxon>ecological metagenomes</taxon>
    </lineage>
</organism>
<dbReference type="EMBL" id="UINC01189389">
    <property type="protein sequence ID" value="SVE03052.1"/>
    <property type="molecule type" value="Genomic_DNA"/>
</dbReference>
<name>A0A383A5J0_9ZZZZ</name>
<proteinExistence type="predicted"/>
<dbReference type="AlphaFoldDB" id="A0A383A5J0"/>
<protein>
    <submittedName>
        <fullName evidence="1">Uncharacterized protein</fullName>
    </submittedName>
</protein>
<reference evidence="1" key="1">
    <citation type="submission" date="2018-05" db="EMBL/GenBank/DDBJ databases">
        <authorList>
            <person name="Lanie J.A."/>
            <person name="Ng W.-L."/>
            <person name="Kazmierczak K.M."/>
            <person name="Andrzejewski T.M."/>
            <person name="Davidsen T.M."/>
            <person name="Wayne K.J."/>
            <person name="Tettelin H."/>
            <person name="Glass J.I."/>
            <person name="Rusch D."/>
            <person name="Podicherti R."/>
            <person name="Tsui H.-C.T."/>
            <person name="Winkler M.E."/>
        </authorList>
    </citation>
    <scope>NUCLEOTIDE SEQUENCE</scope>
</reference>
<accession>A0A383A5J0</accession>
<sequence length="98" mass="11231">MINDACFEQYNLKEWKLVYLQLLSKSTAAPDLLDIDFFNDLQIYLQGKAETIGLDPLHHDTWINWLNNTKNCGVSAQLVDRIPENIKGAILPEIQDTI</sequence>
<gene>
    <name evidence="1" type="ORF">METZ01_LOCUS455906</name>
</gene>
<evidence type="ECO:0000313" key="1">
    <source>
        <dbReference type="EMBL" id="SVE03052.1"/>
    </source>
</evidence>